<reference evidence="4" key="1">
    <citation type="submission" date="2009-11" db="EMBL/GenBank/DDBJ databases">
        <title>Genome sequencing of Bartonella species and comparative genomics.</title>
        <authorList>
            <person name="Engel P."/>
            <person name="Salzburger W."/>
            <person name="Marius L."/>
            <person name="Chao-Chin C."/>
            <person name="Soichi M."/>
            <person name="Christa L."/>
            <person name="Alexandra C."/>
            <person name="Aurelie L."/>
            <person name="Claudine M."/>
            <person name="Stephan S.C."/>
            <person name="Christoph D."/>
        </authorList>
    </citation>
    <scope>NUCLEOTIDE SEQUENCE [LARGE SCALE GENOMIC DNA]</scope>
    <source>
        <strain evidence="4">CIP 104772 / 73</strain>
    </source>
</reference>
<accession>E6YJ67</accession>
<evidence type="ECO:0000256" key="1">
    <source>
        <dbReference type="ARBA" id="ARBA00005953"/>
    </source>
</evidence>
<dbReference type="AlphaFoldDB" id="E6YJ67"/>
<evidence type="ECO:0000313" key="3">
    <source>
        <dbReference type="EMBL" id="CBI76905.1"/>
    </source>
</evidence>
<dbReference type="NCBIfam" id="TIGR00051">
    <property type="entry name" value="YbgC/FadM family acyl-CoA thioesterase"/>
    <property type="match status" value="1"/>
</dbReference>
<dbReference type="eggNOG" id="COG0824">
    <property type="taxonomic scope" value="Bacteria"/>
</dbReference>
<dbReference type="InterPro" id="IPR006684">
    <property type="entry name" value="YbgC/YbaW"/>
</dbReference>
<dbReference type="CDD" id="cd00586">
    <property type="entry name" value="4HBT"/>
    <property type="match status" value="1"/>
</dbReference>
<evidence type="ECO:0000313" key="4">
    <source>
        <dbReference type="Proteomes" id="UP000009101"/>
    </source>
</evidence>
<dbReference type="InterPro" id="IPR008272">
    <property type="entry name" value="HB-CoA_thioesterase_AS"/>
</dbReference>
<dbReference type="FunFam" id="3.10.129.10:FF:000004">
    <property type="entry name" value="Tol-pal system-associated acyl-CoA thioesterase"/>
    <property type="match status" value="1"/>
</dbReference>
<reference evidence="3 4" key="2">
    <citation type="journal article" date="2011" name="PLoS Genet.">
        <title>Parallel evolution of a type IV secretion system in radiating lineages of the host-restricted bacterial pathogen Bartonella.</title>
        <authorList>
            <person name="Engel P."/>
            <person name="Salzburger W."/>
            <person name="Liesch M."/>
            <person name="Chang C.C."/>
            <person name="Maruyama S."/>
            <person name="Lanz C."/>
            <person name="Calteau A."/>
            <person name="Lajus A."/>
            <person name="Medigue C."/>
            <person name="Schuster S.C."/>
            <person name="Dehio C."/>
        </authorList>
    </citation>
    <scope>NUCLEOTIDE SEQUENCE [LARGE SCALE GENOMIC DNA]</scope>
    <source>
        <strain evidence="4">CIP 104772 / 73</strain>
    </source>
</reference>
<gene>
    <name evidence="3" type="ordered locus">BARCL_1233</name>
</gene>
<dbReference type="GO" id="GO:0047617">
    <property type="term" value="F:fatty acyl-CoA hydrolase activity"/>
    <property type="evidence" value="ECO:0007669"/>
    <property type="project" value="TreeGrafter"/>
</dbReference>
<sequence>MTKASLFDHPHSPYFHNLQARIYVADTDFSGVVYHARYLEFLERGRSEFLRDMGFKNNELISDNQGEKLFFVVRHMDITFSKSAILDDLLTIKTYLRCVQGARFFMDQVILRNGTLLIKAQVEIAVINQEGKPRRLPKNLFSPSFLKTVIGKE</sequence>
<evidence type="ECO:0000256" key="2">
    <source>
        <dbReference type="ARBA" id="ARBA00022801"/>
    </source>
</evidence>
<dbReference type="STRING" id="696125.BARCL_1233"/>
<dbReference type="PANTHER" id="PTHR31793">
    <property type="entry name" value="4-HYDROXYBENZOYL-COA THIOESTERASE FAMILY MEMBER"/>
    <property type="match status" value="1"/>
</dbReference>
<dbReference type="EMBL" id="FN645454">
    <property type="protein sequence ID" value="CBI76905.1"/>
    <property type="molecule type" value="Genomic_DNA"/>
</dbReference>
<keyword evidence="2" id="KW-0378">Hydrolase</keyword>
<dbReference type="OrthoDB" id="9808429at2"/>
<protein>
    <submittedName>
        <fullName evidence="3">Uncharacterized protein</fullName>
    </submittedName>
</protein>
<comment type="similarity">
    <text evidence="1">Belongs to the 4-hydroxybenzoyl-CoA thioesterase family.</text>
</comment>
<dbReference type="InterPro" id="IPR014166">
    <property type="entry name" value="Tol-Pal_acyl-CoA_thioesterase"/>
</dbReference>
<dbReference type="NCBIfam" id="TIGR02799">
    <property type="entry name" value="thio_ybgC"/>
    <property type="match status" value="1"/>
</dbReference>
<dbReference type="KEGG" id="bcd:BARCL_1233"/>
<proteinExistence type="inferred from homology"/>
<dbReference type="RefSeq" id="WP_013545528.1">
    <property type="nucleotide sequence ID" value="NC_014932.1"/>
</dbReference>
<dbReference type="HOGENOM" id="CLU_101141_7_0_5"/>
<dbReference type="PIRSF" id="PIRSF003230">
    <property type="entry name" value="YbgC"/>
    <property type="match status" value="1"/>
</dbReference>
<dbReference type="PANTHER" id="PTHR31793:SF37">
    <property type="entry name" value="ACYL-COA THIOESTER HYDROLASE YBGC"/>
    <property type="match status" value="1"/>
</dbReference>
<name>E6YJ67_BARC7</name>
<dbReference type="InterPro" id="IPR050563">
    <property type="entry name" value="4-hydroxybenzoyl-CoA_TE"/>
</dbReference>
<dbReference type="Gene3D" id="3.10.129.10">
    <property type="entry name" value="Hotdog Thioesterase"/>
    <property type="match status" value="1"/>
</dbReference>
<dbReference type="SUPFAM" id="SSF54637">
    <property type="entry name" value="Thioesterase/thiol ester dehydrase-isomerase"/>
    <property type="match status" value="1"/>
</dbReference>
<keyword evidence="4" id="KW-1185">Reference proteome</keyword>
<dbReference type="Pfam" id="PF13279">
    <property type="entry name" value="4HBT_2"/>
    <property type="match status" value="1"/>
</dbReference>
<dbReference type="Proteomes" id="UP000009101">
    <property type="component" value="Chromosome"/>
</dbReference>
<organism evidence="3 4">
    <name type="scientific">Bartonella clarridgeiae (strain CCUG 45776 / CIP 104772 / 73)</name>
    <dbReference type="NCBI Taxonomy" id="696125"/>
    <lineage>
        <taxon>Bacteria</taxon>
        <taxon>Pseudomonadati</taxon>
        <taxon>Pseudomonadota</taxon>
        <taxon>Alphaproteobacteria</taxon>
        <taxon>Hyphomicrobiales</taxon>
        <taxon>Bartonellaceae</taxon>
        <taxon>Bartonella</taxon>
    </lineage>
</organism>
<dbReference type="PROSITE" id="PS01328">
    <property type="entry name" value="4HBCOA_THIOESTERASE"/>
    <property type="match status" value="1"/>
</dbReference>
<dbReference type="InterPro" id="IPR029069">
    <property type="entry name" value="HotDog_dom_sf"/>
</dbReference>